<proteinExistence type="predicted"/>
<name>I3XY64_SULBS</name>
<gene>
    <name evidence="1" type="ordered locus">Sulba_1600</name>
</gene>
<keyword evidence="2" id="KW-1185">Reference proteome</keyword>
<organism evidence="1 2">
    <name type="scientific">Sulfurospirillum barnesii (strain ATCC 700032 / DSM 10660 / SES-3)</name>
    <dbReference type="NCBI Taxonomy" id="760154"/>
    <lineage>
        <taxon>Bacteria</taxon>
        <taxon>Pseudomonadati</taxon>
        <taxon>Campylobacterota</taxon>
        <taxon>Epsilonproteobacteria</taxon>
        <taxon>Campylobacterales</taxon>
        <taxon>Sulfurospirillaceae</taxon>
        <taxon>Sulfurospirillum</taxon>
    </lineage>
</organism>
<dbReference type="OrthoDB" id="5327756at2"/>
<dbReference type="AlphaFoldDB" id="I3XY64"/>
<dbReference type="InterPro" id="IPR058956">
    <property type="entry name" value="MamC"/>
</dbReference>
<evidence type="ECO:0000313" key="2">
    <source>
        <dbReference type="Proteomes" id="UP000006176"/>
    </source>
</evidence>
<dbReference type="Pfam" id="PF26373">
    <property type="entry name" value="MamC"/>
    <property type="match status" value="1"/>
</dbReference>
<sequence length="115" mass="11994">MAIINTGEPRNVVGNAISGALASGMVASALNYNQYKQEKIDKETAIKNSLKLTVQGGIVTASAIAAANYVGNNNILGVLTAVSLGAMGVYGVEKVYEKTLTCKTEDVLDVKEEGE</sequence>
<dbReference type="EMBL" id="CP003333">
    <property type="protein sequence ID" value="AFL68888.1"/>
    <property type="molecule type" value="Genomic_DNA"/>
</dbReference>
<protein>
    <submittedName>
        <fullName evidence="1">Uncharacterized protein</fullName>
    </submittedName>
</protein>
<dbReference type="KEGG" id="sba:Sulba_1600"/>
<accession>I3XY64</accession>
<dbReference type="Proteomes" id="UP000006176">
    <property type="component" value="Chromosome"/>
</dbReference>
<evidence type="ECO:0000313" key="1">
    <source>
        <dbReference type="EMBL" id="AFL68888.1"/>
    </source>
</evidence>
<dbReference type="PATRIC" id="fig|760154.4.peg.1603"/>
<dbReference type="RefSeq" id="WP_014769766.1">
    <property type="nucleotide sequence ID" value="NC_018002.1"/>
</dbReference>
<dbReference type="STRING" id="760154.Sulba_1600"/>
<reference evidence="1 2" key="1">
    <citation type="submission" date="2012-06" db="EMBL/GenBank/DDBJ databases">
        <title>Complete sequence of Sulfurospirillum barnesii SES-3.</title>
        <authorList>
            <consortium name="US DOE Joint Genome Institute"/>
            <person name="Lucas S."/>
            <person name="Han J."/>
            <person name="Lapidus A."/>
            <person name="Cheng J.-F."/>
            <person name="Goodwin L."/>
            <person name="Pitluck S."/>
            <person name="Peters L."/>
            <person name="Ovchinnikova G."/>
            <person name="Lu M."/>
            <person name="Detter J.C."/>
            <person name="Han C."/>
            <person name="Tapia R."/>
            <person name="Land M."/>
            <person name="Hauser L."/>
            <person name="Kyrpides N."/>
            <person name="Ivanova N."/>
            <person name="Pagani I."/>
            <person name="Stolz J."/>
            <person name="Arkin A."/>
            <person name="Dehal P."/>
            <person name="Oremland R."/>
            <person name="Saltikov C."/>
            <person name="Basu P."/>
            <person name="Hollibaugh J."/>
            <person name="Newman D."/>
            <person name="Stolyar S."/>
            <person name="Hazen T."/>
            <person name="Woyke T."/>
        </authorList>
    </citation>
    <scope>NUCLEOTIDE SEQUENCE [LARGE SCALE GENOMIC DNA]</scope>
    <source>
        <strain evidence="2">ATCC 700032 / DSM 10660 / SES-3</strain>
    </source>
</reference>
<dbReference type="HOGENOM" id="CLU_162676_0_0_7"/>